<proteinExistence type="predicted"/>
<keyword evidence="2" id="KW-1185">Reference proteome</keyword>
<dbReference type="EMBL" id="PUHP01000168">
    <property type="protein sequence ID" value="TQN72487.1"/>
    <property type="molecule type" value="Genomic_DNA"/>
</dbReference>
<dbReference type="AlphaFoldDB" id="A0A5Q4C1G6"/>
<organism evidence="1 2">
    <name type="scientific">Colletotrichum shisoi</name>
    <dbReference type="NCBI Taxonomy" id="2078593"/>
    <lineage>
        <taxon>Eukaryota</taxon>
        <taxon>Fungi</taxon>
        <taxon>Dikarya</taxon>
        <taxon>Ascomycota</taxon>
        <taxon>Pezizomycotina</taxon>
        <taxon>Sordariomycetes</taxon>
        <taxon>Hypocreomycetidae</taxon>
        <taxon>Glomerellales</taxon>
        <taxon>Glomerellaceae</taxon>
        <taxon>Colletotrichum</taxon>
        <taxon>Colletotrichum destructivum species complex</taxon>
    </lineage>
</organism>
<dbReference type="Proteomes" id="UP000326340">
    <property type="component" value="Unassembled WGS sequence"/>
</dbReference>
<accession>A0A5Q4C1G6</accession>
<comment type="caution">
    <text evidence="1">The sequence shown here is derived from an EMBL/GenBank/DDBJ whole genome shotgun (WGS) entry which is preliminary data.</text>
</comment>
<evidence type="ECO:0000313" key="1">
    <source>
        <dbReference type="EMBL" id="TQN72487.1"/>
    </source>
</evidence>
<sequence length="132" mass="14907">MSEPRFDLCSLPDFRHTRNHHQADYIREELHRVFPGRQLCAAALKPRLASHHRVLTCKPQLSPVSRHLSAASPLAVGLRLRGPVTVPGWRAQPMACHGSLPGHHRVRLHRFPYIWVTASTIVSQLESNASTF</sequence>
<protein>
    <submittedName>
        <fullName evidence="1">Uncharacterized protein</fullName>
    </submittedName>
</protein>
<evidence type="ECO:0000313" key="2">
    <source>
        <dbReference type="Proteomes" id="UP000326340"/>
    </source>
</evidence>
<name>A0A5Q4C1G6_9PEZI</name>
<reference evidence="1 2" key="1">
    <citation type="journal article" date="2019" name="Sci. Rep.">
        <title>Colletotrichum shisoi sp. nov., an anthracnose pathogen of Perilla frutescens in Japan: molecular phylogenetic, morphological and genomic evidence.</title>
        <authorList>
            <person name="Gan P."/>
            <person name="Tsushima A."/>
            <person name="Hiroyama R."/>
            <person name="Narusaka M."/>
            <person name="Takano Y."/>
            <person name="Narusaka Y."/>
            <person name="Kawaradani M."/>
            <person name="Damm U."/>
            <person name="Shirasu K."/>
        </authorList>
    </citation>
    <scope>NUCLEOTIDE SEQUENCE [LARGE SCALE GENOMIC DNA]</scope>
    <source>
        <strain evidence="1 2">PG-2018a</strain>
    </source>
</reference>
<gene>
    <name evidence="1" type="ORF">CSHISOI_03077</name>
</gene>